<dbReference type="SMART" id="SM00387">
    <property type="entry name" value="HATPase_c"/>
    <property type="match status" value="1"/>
</dbReference>
<dbReference type="CDD" id="cd17546">
    <property type="entry name" value="REC_hyHK_CKI1_RcsC-like"/>
    <property type="match status" value="1"/>
</dbReference>
<dbReference type="Pfam" id="PF13188">
    <property type="entry name" value="PAS_8"/>
    <property type="match status" value="1"/>
</dbReference>
<dbReference type="Gene3D" id="1.20.120.160">
    <property type="entry name" value="HPT domain"/>
    <property type="match status" value="1"/>
</dbReference>
<keyword evidence="4" id="KW-1003">Cell membrane</keyword>
<dbReference type="PROSITE" id="PS50109">
    <property type="entry name" value="HIS_KIN"/>
    <property type="match status" value="1"/>
</dbReference>
<dbReference type="CDD" id="cd00130">
    <property type="entry name" value="PAS"/>
    <property type="match status" value="1"/>
</dbReference>
<feature type="domain" description="Response regulatory" evidence="16">
    <location>
        <begin position="925"/>
        <end position="1040"/>
    </location>
</feature>
<keyword evidence="8" id="KW-0812">Transmembrane</keyword>
<sequence length="1174" mass="134768">MKKEVFFEALVNNHSDAIQVMDLDGNLVFLNHAAKERMGVNMRKDLLLNISEFEPLFKSEQIWKEHVTEILKVEKRVIIRNCTNRTTGETIPVEVTESIVQINGEKHIFSLSRDIRDREEIQKRLNLRERILVAISDSTTELLFNPNTQEAIARVLRIIGEAVDVDRTYLFDYYNTPETGEVISQRYEWNSGGAEPQIDNPELQNVPVELFEDFMSTLKQNRPYQAIVSELPDEMQLKAILEPQEIISFLVIPIFLGGRFFGFVGYDDCHQKRIWSDSELSILQTLANNISIALEREKQQQEIENLALFPLQNPAPILRLSTTGDILLKNAAAKELFHAPVWIKGKEFTFADFKEFILKAVSPTETTQSISIKTSTDTYFSVTIKLIHEKSYINLYFNDITLLKETQETLRNTRKTTEEIIQQMEDVIWSINFPDYTSLFISPSIEKLSGIPISEFMRDYKVWESIIVPEDRYVITKINEELTKKGESEAEYRVQTDSGIKWVNNRARVIYNSENSPVRIDGYIRDITQRKQFDESLRFQEEKYRRIIANMNLGLLEVDLNDIILFANDSFCEMSGYRVEQLVGQNAADLFLGEKELAMIQKKKQERIQGKSDSYEIEVVDKGEKKWWLISGAPNYDKDGKLIGTIGIHLDITDQKKIQDELEKAKIRAESSDKAKEEFIMNMSHEIRTPLNAIVGLSNFLKNEDLPREKINMIEKIAVSGKHLQALIDNILDFSKISSGHLSIHPAPFDIYHLLENVKKIIEPLSEEKKLDFNIYIDTSLSPVLVGDEIRLRQILVNFLSNAVKFTDKGYVRLSVSQEHKEQAPNMIHFIIEDTGIGMSPDFQKRIFDKFTQEISSPTEKTSGTGLGMAISKEFISLMGGEILVQSEKDKGTQFTLTIPLEPGSLTTNELHRTENHEEELKNKTILIVEDNDINRLVVSSILNRKGARLLEAVNGLEALELLKTESVDCILMDVQMPKMNGYECTIAIRKELKLSTPIIGLSANAINTEINKCIEVGMNDYIVKPFAEKKLISSIHKLLYSSPSSHEQEPENRPEQEVPEQLFNLEYINQLSHGNVSFRNEVLALFCKTLPEELTLIKNAIASKNMDTIEKVAHKIKPNLNNFGVHSIREDILFLNHLHSQKKLDWQEIEDRFEKVETTTLHVLSEFRKLLSE</sequence>
<keyword evidence="5" id="KW-0997">Cell inner membrane</keyword>
<dbReference type="InterPro" id="IPR036641">
    <property type="entry name" value="HPT_dom_sf"/>
</dbReference>
<dbReference type="PRINTS" id="PR00344">
    <property type="entry name" value="BCTRLSENSOR"/>
</dbReference>
<dbReference type="SUPFAM" id="SSF47226">
    <property type="entry name" value="Histidine-containing phosphotransfer domain, HPT domain"/>
    <property type="match status" value="1"/>
</dbReference>
<evidence type="ECO:0000313" key="21">
    <source>
        <dbReference type="Proteomes" id="UP001501126"/>
    </source>
</evidence>
<evidence type="ECO:0000256" key="12">
    <source>
        <dbReference type="ARBA" id="ARBA00023136"/>
    </source>
</evidence>
<dbReference type="CDD" id="cd00082">
    <property type="entry name" value="HisKA"/>
    <property type="match status" value="1"/>
</dbReference>
<evidence type="ECO:0000259" key="16">
    <source>
        <dbReference type="PROSITE" id="PS50110"/>
    </source>
</evidence>
<protein>
    <recommendedName>
        <fullName evidence="3">histidine kinase</fullName>
        <ecNumber evidence="3">2.7.13.3</ecNumber>
    </recommendedName>
</protein>
<dbReference type="InterPro" id="IPR001610">
    <property type="entry name" value="PAC"/>
</dbReference>
<dbReference type="SUPFAM" id="SSF52172">
    <property type="entry name" value="CheY-like"/>
    <property type="match status" value="1"/>
</dbReference>
<comment type="catalytic activity">
    <reaction evidence="1">
        <text>ATP + protein L-histidine = ADP + protein N-phospho-L-histidine.</text>
        <dbReference type="EC" id="2.7.13.3"/>
    </reaction>
</comment>
<dbReference type="PROSITE" id="PS50110">
    <property type="entry name" value="RESPONSE_REGULATORY"/>
    <property type="match status" value="1"/>
</dbReference>
<dbReference type="RefSeq" id="WP_343789407.1">
    <property type="nucleotide sequence ID" value="NZ_BAAAFH010000022.1"/>
</dbReference>
<organism evidence="20 21">
    <name type="scientific">Wandonia haliotis</name>
    <dbReference type="NCBI Taxonomy" id="574963"/>
    <lineage>
        <taxon>Bacteria</taxon>
        <taxon>Pseudomonadati</taxon>
        <taxon>Bacteroidota</taxon>
        <taxon>Flavobacteriia</taxon>
        <taxon>Flavobacteriales</taxon>
        <taxon>Crocinitomicaceae</taxon>
        <taxon>Wandonia</taxon>
    </lineage>
</organism>
<dbReference type="PROSITE" id="PS50894">
    <property type="entry name" value="HPT"/>
    <property type="match status" value="1"/>
</dbReference>
<feature type="modified residue" description="Phosphohistidine" evidence="13">
    <location>
        <position position="1115"/>
    </location>
</feature>
<dbReference type="InterPro" id="IPR003018">
    <property type="entry name" value="GAF"/>
</dbReference>
<dbReference type="InterPro" id="IPR029016">
    <property type="entry name" value="GAF-like_dom_sf"/>
</dbReference>
<evidence type="ECO:0000256" key="7">
    <source>
        <dbReference type="ARBA" id="ARBA00022679"/>
    </source>
</evidence>
<dbReference type="InterPro" id="IPR036890">
    <property type="entry name" value="HATPase_C_sf"/>
</dbReference>
<keyword evidence="12" id="KW-0472">Membrane</keyword>
<evidence type="ECO:0000256" key="3">
    <source>
        <dbReference type="ARBA" id="ARBA00012438"/>
    </source>
</evidence>
<evidence type="ECO:0000259" key="15">
    <source>
        <dbReference type="PROSITE" id="PS50109"/>
    </source>
</evidence>
<evidence type="ECO:0000256" key="6">
    <source>
        <dbReference type="ARBA" id="ARBA00022553"/>
    </source>
</evidence>
<gene>
    <name evidence="20" type="ORF">GCM10009118_28910</name>
</gene>
<proteinExistence type="predicted"/>
<evidence type="ECO:0000256" key="8">
    <source>
        <dbReference type="ARBA" id="ARBA00022692"/>
    </source>
</evidence>
<keyword evidence="10" id="KW-0547">Nucleotide-binding</keyword>
<dbReference type="SUPFAM" id="SSF55874">
    <property type="entry name" value="ATPase domain of HSP90 chaperone/DNA topoisomerase II/histidine kinase"/>
    <property type="match status" value="1"/>
</dbReference>
<keyword evidence="9" id="KW-0418">Kinase</keyword>
<evidence type="ECO:0000256" key="13">
    <source>
        <dbReference type="PROSITE-ProRule" id="PRU00110"/>
    </source>
</evidence>
<feature type="domain" description="Histidine kinase" evidence="15">
    <location>
        <begin position="682"/>
        <end position="903"/>
    </location>
</feature>
<dbReference type="SMART" id="SM00091">
    <property type="entry name" value="PAS"/>
    <property type="match status" value="3"/>
</dbReference>
<evidence type="ECO:0000256" key="11">
    <source>
        <dbReference type="ARBA" id="ARBA00022989"/>
    </source>
</evidence>
<evidence type="ECO:0000256" key="9">
    <source>
        <dbReference type="ARBA" id="ARBA00022777"/>
    </source>
</evidence>
<dbReference type="Gene3D" id="3.40.50.2300">
    <property type="match status" value="1"/>
</dbReference>
<evidence type="ECO:0000256" key="4">
    <source>
        <dbReference type="ARBA" id="ARBA00022475"/>
    </source>
</evidence>
<keyword evidence="11" id="KW-1133">Transmembrane helix</keyword>
<dbReference type="InterPro" id="IPR001789">
    <property type="entry name" value="Sig_transdc_resp-reg_receiver"/>
</dbReference>
<feature type="domain" description="HPt" evidence="19">
    <location>
        <begin position="1076"/>
        <end position="1174"/>
    </location>
</feature>
<dbReference type="PANTHER" id="PTHR43047">
    <property type="entry name" value="TWO-COMPONENT HISTIDINE PROTEIN KINASE"/>
    <property type="match status" value="1"/>
</dbReference>
<dbReference type="InterPro" id="IPR005467">
    <property type="entry name" value="His_kinase_dom"/>
</dbReference>
<dbReference type="CDD" id="cd16922">
    <property type="entry name" value="HATPase_EvgS-ArcB-TorS-like"/>
    <property type="match status" value="1"/>
</dbReference>
<dbReference type="SUPFAM" id="SSF47384">
    <property type="entry name" value="Homodimeric domain of signal transducing histidine kinase"/>
    <property type="match status" value="1"/>
</dbReference>
<dbReference type="SMART" id="SM00086">
    <property type="entry name" value="PAC"/>
    <property type="match status" value="3"/>
</dbReference>
<dbReference type="InterPro" id="IPR013655">
    <property type="entry name" value="PAS_fold_3"/>
</dbReference>
<dbReference type="InterPro" id="IPR013767">
    <property type="entry name" value="PAS_fold"/>
</dbReference>
<dbReference type="InterPro" id="IPR035965">
    <property type="entry name" value="PAS-like_dom_sf"/>
</dbReference>
<comment type="subcellular location">
    <subcellularLocation>
        <location evidence="2">Cell inner membrane</location>
        <topology evidence="2">Multi-pass membrane protein</topology>
    </subcellularLocation>
</comment>
<dbReference type="NCBIfam" id="TIGR00229">
    <property type="entry name" value="sensory_box"/>
    <property type="match status" value="3"/>
</dbReference>
<dbReference type="EC" id="2.7.13.3" evidence="3"/>
<evidence type="ECO:0000259" key="19">
    <source>
        <dbReference type="PROSITE" id="PS50894"/>
    </source>
</evidence>
<dbReference type="InterPro" id="IPR000700">
    <property type="entry name" value="PAS-assoc_C"/>
</dbReference>
<comment type="caution">
    <text evidence="20">The sequence shown here is derived from an EMBL/GenBank/DDBJ whole genome shotgun (WGS) entry which is preliminary data.</text>
</comment>
<evidence type="ECO:0000256" key="14">
    <source>
        <dbReference type="PROSITE-ProRule" id="PRU00169"/>
    </source>
</evidence>
<evidence type="ECO:0000256" key="5">
    <source>
        <dbReference type="ARBA" id="ARBA00022519"/>
    </source>
</evidence>
<dbReference type="InterPro" id="IPR004358">
    <property type="entry name" value="Sig_transdc_His_kin-like_C"/>
</dbReference>
<evidence type="ECO:0000259" key="17">
    <source>
        <dbReference type="PROSITE" id="PS50112"/>
    </source>
</evidence>
<feature type="domain" description="PAS" evidence="17">
    <location>
        <begin position="540"/>
        <end position="611"/>
    </location>
</feature>
<evidence type="ECO:0000313" key="20">
    <source>
        <dbReference type="EMBL" id="GAA0876481.1"/>
    </source>
</evidence>
<dbReference type="EMBL" id="BAAAFH010000022">
    <property type="protein sequence ID" value="GAA0876481.1"/>
    <property type="molecule type" value="Genomic_DNA"/>
</dbReference>
<feature type="domain" description="PAC" evidence="18">
    <location>
        <begin position="611"/>
        <end position="664"/>
    </location>
</feature>
<dbReference type="Gene3D" id="3.30.565.10">
    <property type="entry name" value="Histidine kinase-like ATPase, C-terminal domain"/>
    <property type="match status" value="1"/>
</dbReference>
<dbReference type="PROSITE" id="PS50113">
    <property type="entry name" value="PAC"/>
    <property type="match status" value="2"/>
</dbReference>
<feature type="domain" description="PAC" evidence="18">
    <location>
        <begin position="486"/>
        <end position="539"/>
    </location>
</feature>
<dbReference type="InterPro" id="IPR003661">
    <property type="entry name" value="HisK_dim/P_dom"/>
</dbReference>
<dbReference type="SMART" id="SM00388">
    <property type="entry name" value="HisKA"/>
    <property type="match status" value="1"/>
</dbReference>
<dbReference type="Pfam" id="PF08447">
    <property type="entry name" value="PAS_3"/>
    <property type="match status" value="1"/>
</dbReference>
<dbReference type="InterPro" id="IPR036097">
    <property type="entry name" value="HisK_dim/P_sf"/>
</dbReference>
<dbReference type="Gene3D" id="3.30.450.20">
    <property type="entry name" value="PAS domain"/>
    <property type="match status" value="3"/>
</dbReference>
<name>A0ABN1MUE7_9FLAO</name>
<dbReference type="InterPro" id="IPR003594">
    <property type="entry name" value="HATPase_dom"/>
</dbReference>
<dbReference type="Gene3D" id="3.30.450.40">
    <property type="match status" value="1"/>
</dbReference>
<keyword evidence="10" id="KW-0067">ATP-binding</keyword>
<reference evidence="20 21" key="1">
    <citation type="journal article" date="2019" name="Int. J. Syst. Evol. Microbiol.">
        <title>The Global Catalogue of Microorganisms (GCM) 10K type strain sequencing project: providing services to taxonomists for standard genome sequencing and annotation.</title>
        <authorList>
            <consortium name="The Broad Institute Genomics Platform"/>
            <consortium name="The Broad Institute Genome Sequencing Center for Infectious Disease"/>
            <person name="Wu L."/>
            <person name="Ma J."/>
        </authorList>
    </citation>
    <scope>NUCLEOTIDE SEQUENCE [LARGE SCALE GENOMIC DNA]</scope>
    <source>
        <strain evidence="20 21">JCM 16083</strain>
    </source>
</reference>
<evidence type="ECO:0000256" key="10">
    <source>
        <dbReference type="ARBA" id="ARBA00022840"/>
    </source>
</evidence>
<keyword evidence="6 14" id="KW-0597">Phosphoprotein</keyword>
<dbReference type="SMART" id="SM00448">
    <property type="entry name" value="REC"/>
    <property type="match status" value="1"/>
</dbReference>
<feature type="domain" description="PAS" evidence="17">
    <location>
        <begin position="413"/>
        <end position="486"/>
    </location>
</feature>
<evidence type="ECO:0000256" key="1">
    <source>
        <dbReference type="ARBA" id="ARBA00000085"/>
    </source>
</evidence>
<dbReference type="Gene3D" id="1.10.287.130">
    <property type="match status" value="1"/>
</dbReference>
<dbReference type="Pfam" id="PF00512">
    <property type="entry name" value="HisKA"/>
    <property type="match status" value="1"/>
</dbReference>
<dbReference type="InterPro" id="IPR000014">
    <property type="entry name" value="PAS"/>
</dbReference>
<dbReference type="InterPro" id="IPR008207">
    <property type="entry name" value="Sig_transdc_His_kin_Hpt_dom"/>
</dbReference>
<dbReference type="SUPFAM" id="SSF55781">
    <property type="entry name" value="GAF domain-like"/>
    <property type="match status" value="1"/>
</dbReference>
<dbReference type="Pfam" id="PF02518">
    <property type="entry name" value="HATPase_c"/>
    <property type="match status" value="1"/>
</dbReference>
<dbReference type="InterPro" id="IPR011006">
    <property type="entry name" value="CheY-like_superfamily"/>
</dbReference>
<dbReference type="Pfam" id="PF00072">
    <property type="entry name" value="Response_reg"/>
    <property type="match status" value="1"/>
</dbReference>
<accession>A0ABN1MUE7</accession>
<dbReference type="PROSITE" id="PS50112">
    <property type="entry name" value="PAS"/>
    <property type="match status" value="2"/>
</dbReference>
<feature type="modified residue" description="4-aspartylphosphate" evidence="14">
    <location>
        <position position="974"/>
    </location>
</feature>
<dbReference type="SMART" id="SM00065">
    <property type="entry name" value="GAF"/>
    <property type="match status" value="1"/>
</dbReference>
<dbReference type="SUPFAM" id="SSF55785">
    <property type="entry name" value="PYP-like sensor domain (PAS domain)"/>
    <property type="match status" value="3"/>
</dbReference>
<dbReference type="Proteomes" id="UP001501126">
    <property type="component" value="Unassembled WGS sequence"/>
</dbReference>
<dbReference type="PANTHER" id="PTHR43047:SF72">
    <property type="entry name" value="OSMOSENSING HISTIDINE PROTEIN KINASE SLN1"/>
    <property type="match status" value="1"/>
</dbReference>
<keyword evidence="7" id="KW-0808">Transferase</keyword>
<keyword evidence="21" id="KW-1185">Reference proteome</keyword>
<evidence type="ECO:0000256" key="2">
    <source>
        <dbReference type="ARBA" id="ARBA00004429"/>
    </source>
</evidence>
<dbReference type="Pfam" id="PF01590">
    <property type="entry name" value="GAF"/>
    <property type="match status" value="1"/>
</dbReference>
<dbReference type="Pfam" id="PF00989">
    <property type="entry name" value="PAS"/>
    <property type="match status" value="1"/>
</dbReference>
<evidence type="ECO:0000259" key="18">
    <source>
        <dbReference type="PROSITE" id="PS50113"/>
    </source>
</evidence>